<comment type="caution">
    <text evidence="1">The sequence shown here is derived from an EMBL/GenBank/DDBJ whole genome shotgun (WGS) entry which is preliminary data.</text>
</comment>
<keyword evidence="2" id="KW-1185">Reference proteome</keyword>
<proteinExistence type="predicted"/>
<evidence type="ECO:0000313" key="1">
    <source>
        <dbReference type="EMBL" id="KAK6513835.1"/>
    </source>
</evidence>
<protein>
    <submittedName>
        <fullName evidence="1">Uncharacterized protein</fullName>
    </submittedName>
</protein>
<gene>
    <name evidence="1" type="ORF">TWF506_008268</name>
</gene>
<sequence>MYFRLENMVHLAGFERAFVADRDKIWHGPVLTLGPMLSDIEMDVDGDEPEDMWSEEDPDQEFEKSKTCIMLYLLFPTSPIKSLKLRAKGLLDIQSSWPDLKEVITSIHLQPMHSPNYIEAIWEIVVEGCLMSRPFTDADIADAGNFLKESLRDISATDLQGVCDTYARSLITTVENQVIFENQWQKGTSRTNYNYHHTMPLVQPRTYTRVAQNFTRMLRLFPSEISEMFLPRFAGLLGSKFLVVDDNVAVAIRLLFELMSKESEGRFTSLIRKIFVQHPSENLRRMLDAEIKSQSSPGIVEIWGSQTLKIHDYIVEGIRKRFESNLDRQYAYTDQQVAGYNAPGCVTLGRISQLQWQLTSYLKVLQELEDSDSVRLIVQLLSAIKPNGHKKWVLETLRGVAQEMAELPSSSKLLESQPGAVKTFLRNYQNAVFNLDPTLKAPPPRASLALPKRSRCSWRPGSCGLCGPLNLFLESTTKETFASSNRHGEKAHYKDVSGMIGRDSQLNGYIDVRLTGCGVKGQDAVLTVSKRKWKFQEKHDQEAREFSTALGIRKHLLDAIGVQLDHEGKLFGGTNHLYTAPGASSAPKVGSGTTSGGVKRKVIDLTCD</sequence>
<dbReference type="EMBL" id="JAVHJM010000005">
    <property type="protein sequence ID" value="KAK6513835.1"/>
    <property type="molecule type" value="Genomic_DNA"/>
</dbReference>
<evidence type="ECO:0000313" key="2">
    <source>
        <dbReference type="Proteomes" id="UP001307849"/>
    </source>
</evidence>
<accession>A0AAN8NLE9</accession>
<organism evidence="1 2">
    <name type="scientific">Arthrobotrys conoides</name>
    <dbReference type="NCBI Taxonomy" id="74498"/>
    <lineage>
        <taxon>Eukaryota</taxon>
        <taxon>Fungi</taxon>
        <taxon>Dikarya</taxon>
        <taxon>Ascomycota</taxon>
        <taxon>Pezizomycotina</taxon>
        <taxon>Orbiliomycetes</taxon>
        <taxon>Orbiliales</taxon>
        <taxon>Orbiliaceae</taxon>
        <taxon>Arthrobotrys</taxon>
    </lineage>
</organism>
<dbReference type="AlphaFoldDB" id="A0AAN8NLE9"/>
<reference evidence="1 2" key="1">
    <citation type="submission" date="2019-10" db="EMBL/GenBank/DDBJ databases">
        <authorList>
            <person name="Palmer J.M."/>
        </authorList>
    </citation>
    <scope>NUCLEOTIDE SEQUENCE [LARGE SCALE GENOMIC DNA]</scope>
    <source>
        <strain evidence="1 2">TWF506</strain>
    </source>
</reference>
<dbReference type="Proteomes" id="UP001307849">
    <property type="component" value="Unassembled WGS sequence"/>
</dbReference>
<name>A0AAN8NLE9_9PEZI</name>